<protein>
    <submittedName>
        <fullName evidence="2">Uncharacterized protein</fullName>
    </submittedName>
</protein>
<proteinExistence type="predicted"/>
<dbReference type="AlphaFoldDB" id="A0A978UJR2"/>
<comment type="caution">
    <text evidence="2">The sequence shown here is derived from an EMBL/GenBank/DDBJ whole genome shotgun (WGS) entry which is preliminary data.</text>
</comment>
<sequence>MYKYCTIMGENQQTITAEPDTISVTTLTNSLAHYRSPSSPHRRAPHNLRPTGPKTRANHPPPTRPSPNSHCLVLSTGSSGPQNPRPRFRNPPAADLSSVPVLWLFRRLLFPKRSLLAPSTQNLRHRVAEFETGQLIPARQGRGGEQDVGFDPESVRVEAELEQGVLQLSERYTMPRGVREEVRE</sequence>
<accession>A0A978UJR2</accession>
<dbReference type="Proteomes" id="UP000813462">
    <property type="component" value="Unassembled WGS sequence"/>
</dbReference>
<feature type="region of interest" description="Disordered" evidence="1">
    <location>
        <begin position="32"/>
        <end position="93"/>
    </location>
</feature>
<dbReference type="EMBL" id="JAEACU010000011">
    <property type="protein sequence ID" value="KAH7515043.1"/>
    <property type="molecule type" value="Genomic_DNA"/>
</dbReference>
<name>A0A978UJR2_ZIZJJ</name>
<evidence type="ECO:0000313" key="2">
    <source>
        <dbReference type="EMBL" id="KAH7515043.1"/>
    </source>
</evidence>
<evidence type="ECO:0000256" key="1">
    <source>
        <dbReference type="SAM" id="MobiDB-lite"/>
    </source>
</evidence>
<gene>
    <name evidence="2" type="ORF">FEM48_Zijuj11G0154200</name>
</gene>
<evidence type="ECO:0000313" key="3">
    <source>
        <dbReference type="Proteomes" id="UP000813462"/>
    </source>
</evidence>
<reference evidence="2" key="1">
    <citation type="journal article" date="2021" name="Front. Plant Sci.">
        <title>Chromosome-Scale Genome Assembly for Chinese Sour Jujube and Insights Into Its Genome Evolution and Domestication Signature.</title>
        <authorList>
            <person name="Shen L.-Y."/>
            <person name="Luo H."/>
            <person name="Wang X.-L."/>
            <person name="Wang X.-M."/>
            <person name="Qiu X.-J."/>
            <person name="Liu H."/>
            <person name="Zhou S.-S."/>
            <person name="Jia K.-H."/>
            <person name="Nie S."/>
            <person name="Bao Y.-T."/>
            <person name="Zhang R.-G."/>
            <person name="Yun Q.-Z."/>
            <person name="Chai Y.-H."/>
            <person name="Lu J.-Y."/>
            <person name="Li Y."/>
            <person name="Zhao S.-W."/>
            <person name="Mao J.-F."/>
            <person name="Jia S.-G."/>
            <person name="Mao Y.-M."/>
        </authorList>
    </citation>
    <scope>NUCLEOTIDE SEQUENCE</scope>
    <source>
        <strain evidence="2">AT0</strain>
        <tissue evidence="2">Leaf</tissue>
    </source>
</reference>
<organism evidence="2 3">
    <name type="scientific">Ziziphus jujuba var. spinosa</name>
    <dbReference type="NCBI Taxonomy" id="714518"/>
    <lineage>
        <taxon>Eukaryota</taxon>
        <taxon>Viridiplantae</taxon>
        <taxon>Streptophyta</taxon>
        <taxon>Embryophyta</taxon>
        <taxon>Tracheophyta</taxon>
        <taxon>Spermatophyta</taxon>
        <taxon>Magnoliopsida</taxon>
        <taxon>eudicotyledons</taxon>
        <taxon>Gunneridae</taxon>
        <taxon>Pentapetalae</taxon>
        <taxon>rosids</taxon>
        <taxon>fabids</taxon>
        <taxon>Rosales</taxon>
        <taxon>Rhamnaceae</taxon>
        <taxon>Paliureae</taxon>
        <taxon>Ziziphus</taxon>
    </lineage>
</organism>